<organism evidence="1 2">
    <name type="scientific">Phocaeicola faecium</name>
    <dbReference type="NCBI Taxonomy" id="2762213"/>
    <lineage>
        <taxon>Bacteria</taxon>
        <taxon>Pseudomonadati</taxon>
        <taxon>Bacteroidota</taxon>
        <taxon>Bacteroidia</taxon>
        <taxon>Bacteroidales</taxon>
        <taxon>Bacteroidaceae</taxon>
        <taxon>Phocaeicola</taxon>
    </lineage>
</organism>
<name>A0ABR8VB08_9BACT</name>
<protein>
    <recommendedName>
        <fullName evidence="3">6-bladed beta-propeller</fullName>
    </recommendedName>
</protein>
<sequence>MKKLCYCLLSVFLLANCTTNEKKEIERINDINYSVITDSIYSSMPGTISAIDGNVYWHDATGIENFIHVVNIRSGKELCSFGNKGDGPDDFVLPIPSVSPTKGFFLNDTEKGIEHLYTVDETGTYQIKKAKYERDMETTALAHLDDNTTVNLTPGANNLFKIIANSKVDVCGKFPLSEKYENSFYLYQGQITYNADKNLLVYNCMSLPYLAVYAWKNKALTLEKEFVGEIESSVRDGNLVLEKQSKRGAMELALTKRSIVTLDRDVVTEGEKTESKSPRDLSVLPHSLFVYDYNLNLTHIVNTKFPILRICGDTKTDFMYAIVLAPDYTLIKIDLSSLE</sequence>
<evidence type="ECO:0008006" key="3">
    <source>
        <dbReference type="Google" id="ProtNLM"/>
    </source>
</evidence>
<comment type="caution">
    <text evidence="1">The sequence shown here is derived from an EMBL/GenBank/DDBJ whole genome shotgun (WGS) entry which is preliminary data.</text>
</comment>
<proteinExistence type="predicted"/>
<dbReference type="EMBL" id="JACSPQ010000005">
    <property type="protein sequence ID" value="MBD8001932.1"/>
    <property type="molecule type" value="Genomic_DNA"/>
</dbReference>
<evidence type="ECO:0000313" key="2">
    <source>
        <dbReference type="Proteomes" id="UP000616346"/>
    </source>
</evidence>
<keyword evidence="2" id="KW-1185">Reference proteome</keyword>
<accession>A0ABR8VB08</accession>
<reference evidence="1 2" key="1">
    <citation type="submission" date="2020-08" db="EMBL/GenBank/DDBJ databases">
        <title>A Genomic Blueprint of the Chicken Gut Microbiome.</title>
        <authorList>
            <person name="Gilroy R."/>
            <person name="Ravi A."/>
            <person name="Getino M."/>
            <person name="Pursley I."/>
            <person name="Horton D.L."/>
            <person name="Alikhan N.-F."/>
            <person name="Baker D."/>
            <person name="Gharbi K."/>
            <person name="Hall N."/>
            <person name="Watson M."/>
            <person name="Adriaenssens E.M."/>
            <person name="Foster-Nyarko E."/>
            <person name="Jarju S."/>
            <person name="Secka A."/>
            <person name="Antonio M."/>
            <person name="Oren A."/>
            <person name="Chaudhuri R."/>
            <person name="La Ragione R.M."/>
            <person name="Hildebrand F."/>
            <person name="Pallen M.J."/>
        </authorList>
    </citation>
    <scope>NUCLEOTIDE SEQUENCE [LARGE SCALE GENOMIC DNA]</scope>
    <source>
        <strain evidence="1 2">Sa1YUN3</strain>
    </source>
</reference>
<dbReference type="Proteomes" id="UP000616346">
    <property type="component" value="Unassembled WGS sequence"/>
</dbReference>
<evidence type="ECO:0000313" key="1">
    <source>
        <dbReference type="EMBL" id="MBD8001932.1"/>
    </source>
</evidence>
<gene>
    <name evidence="1" type="ORF">H9626_06840</name>
</gene>
<dbReference type="RefSeq" id="WP_191710024.1">
    <property type="nucleotide sequence ID" value="NZ_JACSPQ010000005.1"/>
</dbReference>